<dbReference type="CDD" id="cd04301">
    <property type="entry name" value="NAT_SF"/>
    <property type="match status" value="1"/>
</dbReference>
<dbReference type="PANTHER" id="PTHR13355">
    <property type="entry name" value="GLUCOSAMINE 6-PHOSPHATE N-ACETYLTRANSFERASE"/>
    <property type="match status" value="1"/>
</dbReference>
<accession>A0ABT9N963</accession>
<protein>
    <submittedName>
        <fullName evidence="2">GNAT family N-acyltransferase</fullName>
    </submittedName>
</protein>
<dbReference type="SUPFAM" id="SSF55729">
    <property type="entry name" value="Acyl-CoA N-acyltransferases (Nat)"/>
    <property type="match status" value="1"/>
</dbReference>
<organism evidence="2 3">
    <name type="scientific">Arcanobacterium wilhelmae</name>
    <dbReference type="NCBI Taxonomy" id="1803177"/>
    <lineage>
        <taxon>Bacteria</taxon>
        <taxon>Bacillati</taxon>
        <taxon>Actinomycetota</taxon>
        <taxon>Actinomycetes</taxon>
        <taxon>Actinomycetales</taxon>
        <taxon>Actinomycetaceae</taxon>
        <taxon>Arcanobacterium</taxon>
    </lineage>
</organism>
<dbReference type="InterPro" id="IPR000182">
    <property type="entry name" value="GNAT_dom"/>
</dbReference>
<dbReference type="Pfam" id="PF13673">
    <property type="entry name" value="Acetyltransf_10"/>
    <property type="match status" value="1"/>
</dbReference>
<evidence type="ECO:0000313" key="3">
    <source>
        <dbReference type="Proteomes" id="UP001235966"/>
    </source>
</evidence>
<comment type="caution">
    <text evidence="2">The sequence shown here is derived from an EMBL/GenBank/DDBJ whole genome shotgun (WGS) entry which is preliminary data.</text>
</comment>
<feature type="domain" description="N-acetyltransferase" evidence="1">
    <location>
        <begin position="1"/>
        <end position="150"/>
    </location>
</feature>
<name>A0ABT9N963_9ACTO</name>
<keyword evidence="3" id="KW-1185">Reference proteome</keyword>
<dbReference type="InterPro" id="IPR016181">
    <property type="entry name" value="Acyl_CoA_acyltransferase"/>
</dbReference>
<dbReference type="PROSITE" id="PS51186">
    <property type="entry name" value="GNAT"/>
    <property type="match status" value="1"/>
</dbReference>
<reference evidence="2 3" key="1">
    <citation type="submission" date="2023-07" db="EMBL/GenBank/DDBJ databases">
        <title>Sequencing the genomes of 1000 actinobacteria strains.</title>
        <authorList>
            <person name="Klenk H.-P."/>
        </authorList>
    </citation>
    <scope>NUCLEOTIDE SEQUENCE [LARGE SCALE GENOMIC DNA]</scope>
    <source>
        <strain evidence="2 3">DSM 102162</strain>
    </source>
</reference>
<evidence type="ECO:0000313" key="2">
    <source>
        <dbReference type="EMBL" id="MDP9800239.1"/>
    </source>
</evidence>
<dbReference type="RefSeq" id="WP_278057636.1">
    <property type="nucleotide sequence ID" value="NZ_CP121247.1"/>
</dbReference>
<dbReference type="Proteomes" id="UP001235966">
    <property type="component" value="Unassembled WGS sequence"/>
</dbReference>
<proteinExistence type="predicted"/>
<dbReference type="Gene3D" id="3.40.630.30">
    <property type="match status" value="1"/>
</dbReference>
<dbReference type="PANTHER" id="PTHR13355:SF11">
    <property type="entry name" value="GLUCOSAMINE 6-PHOSPHATE N-ACETYLTRANSFERASE"/>
    <property type="match status" value="1"/>
</dbReference>
<evidence type="ECO:0000259" key="1">
    <source>
        <dbReference type="PROSITE" id="PS51186"/>
    </source>
</evidence>
<gene>
    <name evidence="2" type="ORF">J2S49_000315</name>
</gene>
<sequence length="151" mass="17195">MKIERVKDDMVGLRRTWMIRHDVFVEEQNWPVEEEVDEFDHDPRTTHVIAVSDEGEDLATARIIFEEPGRVRITRVAVNSHARGDGVGKELMKGVARIALEDYAVDGQVHLVLAAQEHAVPFYETLGYTRAEGGYEYVGIKHFEMDQTITA</sequence>
<dbReference type="InterPro" id="IPR039143">
    <property type="entry name" value="GNPNAT1-like"/>
</dbReference>
<dbReference type="EMBL" id="JAUSQW010000001">
    <property type="protein sequence ID" value="MDP9800239.1"/>
    <property type="molecule type" value="Genomic_DNA"/>
</dbReference>